<accession>A0A4D6KNB0</accession>
<dbReference type="SMART" id="SM00448">
    <property type="entry name" value="REC"/>
    <property type="match status" value="1"/>
</dbReference>
<dbReference type="SUPFAM" id="SSF52172">
    <property type="entry name" value="CheY-like"/>
    <property type="match status" value="1"/>
</dbReference>
<evidence type="ECO:0000256" key="1">
    <source>
        <dbReference type="ARBA" id="ARBA00022553"/>
    </source>
</evidence>
<dbReference type="AlphaFoldDB" id="A0A4D6KNB0"/>
<proteinExistence type="predicted"/>
<evidence type="ECO:0000256" key="3">
    <source>
        <dbReference type="SAM" id="Coils"/>
    </source>
</evidence>
<feature type="domain" description="Response regulatory" evidence="4">
    <location>
        <begin position="9"/>
        <end position="118"/>
    </location>
</feature>
<dbReference type="PROSITE" id="PS50110">
    <property type="entry name" value="RESPONSE_REGULATORY"/>
    <property type="match status" value="1"/>
</dbReference>
<feature type="coiled-coil region" evidence="3">
    <location>
        <begin position="151"/>
        <end position="185"/>
    </location>
</feature>
<dbReference type="Gene3D" id="3.40.50.2300">
    <property type="match status" value="1"/>
</dbReference>
<gene>
    <name evidence="5" type="ORF">E5139_12495</name>
</gene>
<evidence type="ECO:0000313" key="5">
    <source>
        <dbReference type="EMBL" id="QCD66426.1"/>
    </source>
</evidence>
<protein>
    <submittedName>
        <fullName evidence="5">Response regulator</fullName>
    </submittedName>
</protein>
<evidence type="ECO:0000313" key="6">
    <source>
        <dbReference type="Proteomes" id="UP000297053"/>
    </source>
</evidence>
<feature type="modified residue" description="4-aspartylphosphate" evidence="2">
    <location>
        <position position="56"/>
    </location>
</feature>
<dbReference type="OMA" id="NILEMPF"/>
<dbReference type="PANTHER" id="PTHR44591">
    <property type="entry name" value="STRESS RESPONSE REGULATOR PROTEIN 1"/>
    <property type="match status" value="1"/>
</dbReference>
<dbReference type="GO" id="GO:0000160">
    <property type="term" value="P:phosphorelay signal transduction system"/>
    <property type="evidence" value="ECO:0007669"/>
    <property type="project" value="InterPro"/>
</dbReference>
<organism evidence="5 6">
    <name type="scientific">Halomicrobium mukohataei</name>
    <dbReference type="NCBI Taxonomy" id="57705"/>
    <lineage>
        <taxon>Archaea</taxon>
        <taxon>Methanobacteriati</taxon>
        <taxon>Methanobacteriota</taxon>
        <taxon>Stenosarchaea group</taxon>
        <taxon>Halobacteria</taxon>
        <taxon>Halobacteriales</taxon>
        <taxon>Haloarculaceae</taxon>
        <taxon>Halomicrobium</taxon>
    </lineage>
</organism>
<dbReference type="GeneID" id="42179772"/>
<keyword evidence="3" id="KW-0175">Coiled coil</keyword>
<dbReference type="Proteomes" id="UP000297053">
    <property type="component" value="Chromosome"/>
</dbReference>
<name>A0A4D6KNB0_9EURY</name>
<dbReference type="Pfam" id="PF00072">
    <property type="entry name" value="Response_reg"/>
    <property type="match status" value="1"/>
</dbReference>
<evidence type="ECO:0000259" key="4">
    <source>
        <dbReference type="PROSITE" id="PS50110"/>
    </source>
</evidence>
<dbReference type="InterPro" id="IPR013971">
    <property type="entry name" value="HalX_domain"/>
</dbReference>
<dbReference type="KEGG" id="halz:E5139_12495"/>
<keyword evidence="1 2" id="KW-0597">Phosphoprotein</keyword>
<dbReference type="InterPro" id="IPR011006">
    <property type="entry name" value="CheY-like_superfamily"/>
</dbReference>
<dbReference type="InterPro" id="IPR050595">
    <property type="entry name" value="Bact_response_regulator"/>
</dbReference>
<reference evidence="5 6" key="1">
    <citation type="submission" date="2019-04" db="EMBL/GenBank/DDBJ databases">
        <title>Complete genome sequence of Arthrobacter sp. ZXY-2 associated with effective atrazine degradation and salt adaptation.</title>
        <authorList>
            <person name="Zhao X."/>
        </authorList>
    </citation>
    <scope>NUCLEOTIDE SEQUENCE [LARGE SCALE GENOMIC DNA]</scope>
    <source>
        <strain evidence="6">ZP60</strain>
    </source>
</reference>
<dbReference type="PANTHER" id="PTHR44591:SF3">
    <property type="entry name" value="RESPONSE REGULATORY DOMAIN-CONTAINING PROTEIN"/>
    <property type="match status" value="1"/>
</dbReference>
<sequence length="189" mass="21470">MARTDHRPLVLVVEDEESVAETYALALEEGFETRVAIGGAAGLDAIDDDVDAVLLDRRMPEMHGDDVLAELRERGYDCPVIMATAVGPDLNILEMDFDDYLTKPIDGETLRETVAQHVDREPDERLDEFFELRSKLDVLESEQPQYELADSEEYQELKRRASELRGQLEAEIDDFESVVETHEQIERGS</sequence>
<evidence type="ECO:0000256" key="2">
    <source>
        <dbReference type="PROSITE-ProRule" id="PRU00169"/>
    </source>
</evidence>
<dbReference type="InterPro" id="IPR001789">
    <property type="entry name" value="Sig_transdc_resp-reg_receiver"/>
</dbReference>
<dbReference type="Pfam" id="PF08663">
    <property type="entry name" value="HalX"/>
    <property type="match status" value="1"/>
</dbReference>
<dbReference type="RefSeq" id="WP_015762831.1">
    <property type="nucleotide sequence ID" value="NZ_CP039375.1"/>
</dbReference>
<reference evidence="5 6" key="2">
    <citation type="submission" date="2019-04" db="EMBL/GenBank/DDBJ databases">
        <authorList>
            <person name="Yang S."/>
            <person name="Wei W."/>
        </authorList>
    </citation>
    <scope>NUCLEOTIDE SEQUENCE [LARGE SCALE GENOMIC DNA]</scope>
    <source>
        <strain evidence="6">ZP60</strain>
    </source>
</reference>
<dbReference type="EMBL" id="CP039375">
    <property type="protein sequence ID" value="QCD66426.1"/>
    <property type="molecule type" value="Genomic_DNA"/>
</dbReference>